<dbReference type="OMA" id="DFLQWPV"/>
<name>G0V650_NAUCA</name>
<dbReference type="InterPro" id="IPR015421">
    <property type="entry name" value="PyrdxlP-dep_Trfase_major"/>
</dbReference>
<dbReference type="FunCoup" id="G0V650">
    <property type="interactions" value="92"/>
</dbReference>
<dbReference type="Gene3D" id="3.40.640.10">
    <property type="entry name" value="Type I PLP-dependent aspartate aminotransferase-like (Major domain)"/>
    <property type="match status" value="1"/>
</dbReference>
<dbReference type="CDD" id="cd00609">
    <property type="entry name" value="AAT_like"/>
    <property type="match status" value="1"/>
</dbReference>
<dbReference type="InterPro" id="IPR004839">
    <property type="entry name" value="Aminotransferase_I/II_large"/>
</dbReference>
<accession>G0V650</accession>
<dbReference type="Proteomes" id="UP000001640">
    <property type="component" value="Chromosome 1"/>
</dbReference>
<dbReference type="PANTHER" id="PTHR42858">
    <property type="entry name" value="AMINOTRANSFERASE"/>
    <property type="match status" value="1"/>
</dbReference>
<keyword evidence="3" id="KW-1185">Reference proteome</keyword>
<feature type="domain" description="Aminotransferase class I/classII large" evidence="1">
    <location>
        <begin position="52"/>
        <end position="428"/>
    </location>
</feature>
<dbReference type="Pfam" id="PF00155">
    <property type="entry name" value="Aminotran_1_2"/>
    <property type="match status" value="1"/>
</dbReference>
<dbReference type="SUPFAM" id="SSF53383">
    <property type="entry name" value="PLP-dependent transferases"/>
    <property type="match status" value="1"/>
</dbReference>
<organism evidence="2 3">
    <name type="scientific">Naumovozyma castellii</name>
    <name type="common">Yeast</name>
    <name type="synonym">Saccharomyces castellii</name>
    <dbReference type="NCBI Taxonomy" id="27288"/>
    <lineage>
        <taxon>Eukaryota</taxon>
        <taxon>Fungi</taxon>
        <taxon>Dikarya</taxon>
        <taxon>Ascomycota</taxon>
        <taxon>Saccharomycotina</taxon>
        <taxon>Saccharomycetes</taxon>
        <taxon>Saccharomycetales</taxon>
        <taxon>Saccharomycetaceae</taxon>
        <taxon>Naumovozyma</taxon>
    </lineage>
</organism>
<dbReference type="OrthoDB" id="7042322at2759"/>
<gene>
    <name evidence="2" type="primary">NCAS0A03830</name>
    <name evidence="2" type="ordered locus">NCAS_0A03830</name>
</gene>
<reference evidence="2 3" key="1">
    <citation type="journal article" date="2011" name="Proc. Natl. Acad. Sci. U.S.A.">
        <title>Evolutionary erosion of yeast sex chromosomes by mating-type switching accidents.</title>
        <authorList>
            <person name="Gordon J.L."/>
            <person name="Armisen D."/>
            <person name="Proux-Wera E."/>
            <person name="Oheigeartaigh S.S."/>
            <person name="Byrne K.P."/>
            <person name="Wolfe K.H."/>
        </authorList>
    </citation>
    <scope>NUCLEOTIDE SEQUENCE [LARGE SCALE GENOMIC DNA]</scope>
    <source>
        <strain evidence="3">ATCC 76901 / BCRC 22586 / CBS 4309 / NBRC 1992 / NRRL Y-12630</strain>
    </source>
</reference>
<dbReference type="RefSeq" id="XP_003673329.1">
    <property type="nucleotide sequence ID" value="XM_003673281.1"/>
</dbReference>
<evidence type="ECO:0000259" key="1">
    <source>
        <dbReference type="Pfam" id="PF00155"/>
    </source>
</evidence>
<protein>
    <recommendedName>
        <fullName evidence="1">Aminotransferase class I/classII large domain-containing protein</fullName>
    </recommendedName>
</protein>
<proteinExistence type="predicted"/>
<dbReference type="InterPro" id="IPR015424">
    <property type="entry name" value="PyrdxlP-dep_Trfase"/>
</dbReference>
<evidence type="ECO:0000313" key="2">
    <source>
        <dbReference type="EMBL" id="CCC66941.1"/>
    </source>
</evidence>
<sequence length="446" mass="50497">MSMDAPAAINFFKGHPAFRLLPNKEILEATTELLTPATRPYDADTENRHPLTYGSDLGALWVREQIARFNNEKIFHVNHTKPEFLNLTSGASYGILNVLLQTSLPHTGYTKQAFIVTPTYFLINDCFIDAGFGGKLTAIDETMGDEYDLNLELLETNLKSFAEEEDEKESISCIQRDKIGVENKKIYRFVMYCVPTFSNPSGNTYSLKTKLKLIELARRYDMLIISDDVYDLLDYEQFLDVLPHVPKRFVHLDRETSTHPENSFGNTLSNATFSKIIAPGLRFGYTESISNKLVLQLSRGGANTSGGTPSQLNSMIVGTMLKNGLVDKVLHNLRQTYKERSVVMYESIKRWLPRKTQCQLQKGGYFTWITLPLGYDAVEIGKMLNDKYQVVLANGSNFEVIGNERKWGERSVRLSISFLETQDIRAGIKAWGSVCQEYASEHGLIF</sequence>
<dbReference type="Gene3D" id="3.90.1150.10">
    <property type="entry name" value="Aspartate Aminotransferase, domain 1"/>
    <property type="match status" value="1"/>
</dbReference>
<dbReference type="STRING" id="1064592.G0V650"/>
<dbReference type="GO" id="GO:0030170">
    <property type="term" value="F:pyridoxal phosphate binding"/>
    <property type="evidence" value="ECO:0007669"/>
    <property type="project" value="InterPro"/>
</dbReference>
<dbReference type="KEGG" id="ncs:NCAS_0A03830"/>
<reference key="2">
    <citation type="submission" date="2011-08" db="EMBL/GenBank/DDBJ databases">
        <title>Genome sequence of Naumovozyma castellii.</title>
        <authorList>
            <person name="Gordon J.L."/>
            <person name="Armisen D."/>
            <person name="Proux-Wera E."/>
            <person name="OhEigeartaigh S.S."/>
            <person name="Byrne K.P."/>
            <person name="Wolfe K.H."/>
        </authorList>
    </citation>
    <scope>NUCLEOTIDE SEQUENCE</scope>
    <source>
        <strain>Type strain:CBS 4309</strain>
    </source>
</reference>
<dbReference type="GO" id="GO:0047536">
    <property type="term" value="F:2-aminoadipate transaminase activity"/>
    <property type="evidence" value="ECO:0007669"/>
    <property type="project" value="EnsemblFungi"/>
</dbReference>
<dbReference type="InParanoid" id="G0V650"/>
<evidence type="ECO:0000313" key="3">
    <source>
        <dbReference type="Proteomes" id="UP000001640"/>
    </source>
</evidence>
<dbReference type="FunFam" id="3.40.640.10:FF:000080">
    <property type="entry name" value="Aminotransferase, putative"/>
    <property type="match status" value="1"/>
</dbReference>
<dbReference type="HOGENOM" id="CLU_017584_0_6_1"/>
<dbReference type="EMBL" id="HE576752">
    <property type="protein sequence ID" value="CCC66941.1"/>
    <property type="molecule type" value="Genomic_DNA"/>
</dbReference>
<dbReference type="InterPro" id="IPR015422">
    <property type="entry name" value="PyrdxlP-dep_Trfase_small"/>
</dbReference>
<dbReference type="GeneID" id="96900427"/>
<dbReference type="PANTHER" id="PTHR42858:SF1">
    <property type="entry name" value="LD15494P"/>
    <property type="match status" value="1"/>
</dbReference>
<dbReference type="AlphaFoldDB" id="G0V650"/>
<dbReference type="eggNOG" id="KOG0634">
    <property type="taxonomic scope" value="Eukaryota"/>
</dbReference>